<feature type="signal peptide" evidence="2">
    <location>
        <begin position="1"/>
        <end position="29"/>
    </location>
</feature>
<feature type="region of interest" description="Disordered" evidence="1">
    <location>
        <begin position="405"/>
        <end position="427"/>
    </location>
</feature>
<dbReference type="KEGG" id="csl:COCSUDRAFT_68421"/>
<evidence type="ECO:0000256" key="1">
    <source>
        <dbReference type="SAM" id="MobiDB-lite"/>
    </source>
</evidence>
<feature type="compositionally biased region" description="Low complexity" evidence="1">
    <location>
        <begin position="92"/>
        <end position="103"/>
    </location>
</feature>
<dbReference type="GeneID" id="17036065"/>
<dbReference type="Proteomes" id="UP000007264">
    <property type="component" value="Unassembled WGS sequence"/>
</dbReference>
<dbReference type="STRING" id="574566.I0YI90"/>
<dbReference type="EMBL" id="AGSI01000027">
    <property type="protein sequence ID" value="EIE18109.1"/>
    <property type="molecule type" value="Genomic_DNA"/>
</dbReference>
<dbReference type="RefSeq" id="XP_005642653.1">
    <property type="nucleotide sequence ID" value="XM_005642596.1"/>
</dbReference>
<feature type="compositionally biased region" description="Low complexity" evidence="1">
    <location>
        <begin position="113"/>
        <end position="125"/>
    </location>
</feature>
<reference evidence="3 4" key="1">
    <citation type="journal article" date="2012" name="Genome Biol.">
        <title>The genome of the polar eukaryotic microalga coccomyxa subellipsoidea reveals traits of cold adaptation.</title>
        <authorList>
            <person name="Blanc G."/>
            <person name="Agarkova I."/>
            <person name="Grimwood J."/>
            <person name="Kuo A."/>
            <person name="Brueggeman A."/>
            <person name="Dunigan D."/>
            <person name="Gurnon J."/>
            <person name="Ladunga I."/>
            <person name="Lindquist E."/>
            <person name="Lucas S."/>
            <person name="Pangilinan J."/>
            <person name="Proschold T."/>
            <person name="Salamov A."/>
            <person name="Schmutz J."/>
            <person name="Weeks D."/>
            <person name="Yamada T."/>
            <person name="Claverie J.M."/>
            <person name="Grigoriev I."/>
            <person name="Van Etten J."/>
            <person name="Lomsadze A."/>
            <person name="Borodovsky M."/>
        </authorList>
    </citation>
    <scope>NUCLEOTIDE SEQUENCE [LARGE SCALE GENOMIC DNA]</scope>
    <source>
        <strain evidence="3 4">C-169</strain>
    </source>
</reference>
<keyword evidence="4" id="KW-1185">Reference proteome</keyword>
<feature type="region of interest" description="Disordered" evidence="1">
    <location>
        <begin position="87"/>
        <end position="160"/>
    </location>
</feature>
<feature type="compositionally biased region" description="Polar residues" evidence="1">
    <location>
        <begin position="126"/>
        <end position="140"/>
    </location>
</feature>
<gene>
    <name evidence="3" type="ORF">COCSUDRAFT_68421</name>
</gene>
<comment type="caution">
    <text evidence="3">The sequence shown here is derived from an EMBL/GenBank/DDBJ whole genome shotgun (WGS) entry which is preliminary data.</text>
</comment>
<feature type="compositionally biased region" description="Low complexity" evidence="1">
    <location>
        <begin position="410"/>
        <end position="420"/>
    </location>
</feature>
<keyword evidence="2" id="KW-0732">Signal</keyword>
<feature type="chain" id="PRO_5003636357" evidence="2">
    <location>
        <begin position="30"/>
        <end position="558"/>
    </location>
</feature>
<dbReference type="AlphaFoldDB" id="I0YI90"/>
<feature type="region of interest" description="Disordered" evidence="1">
    <location>
        <begin position="173"/>
        <end position="232"/>
    </location>
</feature>
<organism evidence="3 4">
    <name type="scientific">Coccomyxa subellipsoidea (strain C-169)</name>
    <name type="common">Green microalga</name>
    <dbReference type="NCBI Taxonomy" id="574566"/>
    <lineage>
        <taxon>Eukaryota</taxon>
        <taxon>Viridiplantae</taxon>
        <taxon>Chlorophyta</taxon>
        <taxon>core chlorophytes</taxon>
        <taxon>Trebouxiophyceae</taxon>
        <taxon>Trebouxiophyceae incertae sedis</taxon>
        <taxon>Coccomyxaceae</taxon>
        <taxon>Coccomyxa</taxon>
        <taxon>Coccomyxa subellipsoidea</taxon>
    </lineage>
</organism>
<proteinExistence type="predicted"/>
<name>I0YI90_COCSC</name>
<evidence type="ECO:0000313" key="4">
    <source>
        <dbReference type="Proteomes" id="UP000007264"/>
    </source>
</evidence>
<evidence type="ECO:0000313" key="3">
    <source>
        <dbReference type="EMBL" id="EIE18109.1"/>
    </source>
</evidence>
<sequence>MGKRNGRYPLVAALPLLFLLLTAAPLRSAAQGLLLGDRLGATPSLGRLLDRAGAGTSNTAATNPAGAGAVSAGAAGGGITGPVAAGAGGAAGSRALAPAPSGSTEASTIRTASPGSSPGSVQQSPTWESPSPAGYNQSPGYESPSGEITRAGVPPSPAAEVLVPSPPPYLPSFTPVQAAGPPSPAVATAAASPPQSWGAAASPPWGVVSAQAAPPADSSATAPPSPLQAAESYPRCGADACSAPQPAAFEGSDKFGNLTFTLQLSANSGLVPFGQAQSWAVGNATLALLLPVIGNKAAAIASVEPLATDQSGSGVQSVRAKVEVNSTRLHLSTMLAVLQQTSQNREFLNRLRAFGLGSLIDAYLTNIASSERARVGGTDGSTAQAPSPIALAPSTLAPASQLPAQDLSTAAAQQAAQAPASGLPTRQAVAAPAQTRLVPARVSGAIDLAPAAAPPAESNQIVPGVAPAAAQPSWGEPMPNQTPSPGVTMTMALVGPNSAALTPADRSAIQVAMAQAIPGITPDQVIVGPAPQPTNAAGTRNLLQAPTSPSVYTIQGSV</sequence>
<accession>I0YI90</accession>
<protein>
    <submittedName>
        <fullName evidence="3">Uncharacterized protein</fullName>
    </submittedName>
</protein>
<evidence type="ECO:0000256" key="2">
    <source>
        <dbReference type="SAM" id="SignalP"/>
    </source>
</evidence>
<feature type="compositionally biased region" description="Low complexity" evidence="1">
    <location>
        <begin position="185"/>
        <end position="196"/>
    </location>
</feature>
<feature type="compositionally biased region" description="Low complexity" evidence="1">
    <location>
        <begin position="209"/>
        <end position="222"/>
    </location>
</feature>